<evidence type="ECO:0000256" key="1">
    <source>
        <dbReference type="SAM" id="MobiDB-lite"/>
    </source>
</evidence>
<gene>
    <name evidence="2" type="ORF">PAHAL_1G059600</name>
</gene>
<dbReference type="EMBL" id="CM008046">
    <property type="protein sequence ID" value="PAN04337.1"/>
    <property type="molecule type" value="Genomic_DNA"/>
</dbReference>
<sequence length="195" mass="21924">MAAKAHKIGSICEVRRIIKDAETYEETARNDARQLWRIVSNTGGHGVFLDVDLLAGKDESFHFVQQKLEELRRLVVGSDKRIGELVAVVDRLEAVLGAGGPGLPSSYDPKAYCGANPYMDVDQEIEDVGLEVHIDVLRALMRETSPGNPPTRGRRSAGNLKRRERLEQRATTEFNLAVLRMKRDILIEMRNNLHH</sequence>
<name>A0A2S3GM78_9POAL</name>
<organism evidence="2">
    <name type="scientific">Panicum hallii</name>
    <dbReference type="NCBI Taxonomy" id="206008"/>
    <lineage>
        <taxon>Eukaryota</taxon>
        <taxon>Viridiplantae</taxon>
        <taxon>Streptophyta</taxon>
        <taxon>Embryophyta</taxon>
        <taxon>Tracheophyta</taxon>
        <taxon>Spermatophyta</taxon>
        <taxon>Magnoliopsida</taxon>
        <taxon>Liliopsida</taxon>
        <taxon>Poales</taxon>
        <taxon>Poaceae</taxon>
        <taxon>PACMAD clade</taxon>
        <taxon>Panicoideae</taxon>
        <taxon>Panicodae</taxon>
        <taxon>Paniceae</taxon>
        <taxon>Panicinae</taxon>
        <taxon>Panicum</taxon>
        <taxon>Panicum sect. Panicum</taxon>
    </lineage>
</organism>
<dbReference type="EMBL" id="CM008046">
    <property type="protein sequence ID" value="PVH65714.1"/>
    <property type="molecule type" value="Genomic_DNA"/>
</dbReference>
<proteinExistence type="predicted"/>
<feature type="region of interest" description="Disordered" evidence="1">
    <location>
        <begin position="143"/>
        <end position="166"/>
    </location>
</feature>
<dbReference type="Proteomes" id="UP000243499">
    <property type="component" value="Chromosome 1"/>
</dbReference>
<feature type="compositionally biased region" description="Basic residues" evidence="1">
    <location>
        <begin position="152"/>
        <end position="163"/>
    </location>
</feature>
<dbReference type="AlphaFoldDB" id="A0A2S3GM78"/>
<dbReference type="Gramene" id="PVH65714">
    <property type="protein sequence ID" value="PVH65714"/>
    <property type="gene ID" value="PAHAL_1G059600"/>
</dbReference>
<protein>
    <submittedName>
        <fullName evidence="2">Uncharacterized protein</fullName>
    </submittedName>
</protein>
<evidence type="ECO:0000313" key="2">
    <source>
        <dbReference type="EMBL" id="PAN04337.1"/>
    </source>
</evidence>
<reference evidence="2" key="1">
    <citation type="submission" date="2018-04" db="EMBL/GenBank/DDBJ databases">
        <title>WGS assembly of Panicum hallii.</title>
        <authorList>
            <person name="Lovell J."/>
            <person name="Jenkins J."/>
            <person name="Lowry D."/>
            <person name="Mamidi S."/>
            <person name="Sreedasyam A."/>
            <person name="Weng X."/>
            <person name="Barry K."/>
            <person name="Bonette J."/>
            <person name="Campitelli B."/>
            <person name="Daum C."/>
            <person name="Gordon S."/>
            <person name="Gould B."/>
            <person name="Lipzen A."/>
            <person name="Macqueen A."/>
            <person name="Palacio-Mejia J."/>
            <person name="Plott C."/>
            <person name="Shakirov E."/>
            <person name="Shu S."/>
            <person name="Yoshinaga Y."/>
            <person name="Zane M."/>
            <person name="Rokhsar D."/>
            <person name="Grimwood J."/>
            <person name="Schmutz J."/>
            <person name="Juenger T."/>
        </authorList>
    </citation>
    <scope>NUCLEOTIDE SEQUENCE [LARGE SCALE GENOMIC DNA]</scope>
    <source>
        <strain evidence="2">FIL2</strain>
    </source>
</reference>
<accession>A0A2S3GM78</accession>
<dbReference type="Gramene" id="PAN04337">
    <property type="protein sequence ID" value="PAN04337"/>
    <property type="gene ID" value="PAHAL_1G059600"/>
</dbReference>